<organism evidence="28 29">
    <name type="scientific">Nocardioides baekrokdamisoli</name>
    <dbReference type="NCBI Taxonomy" id="1804624"/>
    <lineage>
        <taxon>Bacteria</taxon>
        <taxon>Bacillati</taxon>
        <taxon>Actinomycetota</taxon>
        <taxon>Actinomycetes</taxon>
        <taxon>Propionibacteriales</taxon>
        <taxon>Nocardioidaceae</taxon>
        <taxon>Nocardioides</taxon>
    </lineage>
</organism>
<dbReference type="EMBL" id="AP019307">
    <property type="protein sequence ID" value="BBH16000.1"/>
    <property type="molecule type" value="Genomic_DNA"/>
</dbReference>
<comment type="catalytic activity">
    <reaction evidence="12">
        <text>L-alpha-aminoacyl-L-histidine(out) = L-alpha-aminoacyl-L-histidine(in)</text>
        <dbReference type="Rhea" id="RHEA:79375"/>
        <dbReference type="ChEBI" id="CHEBI:229967"/>
    </reaction>
</comment>
<accession>A0A3G9IB43</accession>
<evidence type="ECO:0000256" key="15">
    <source>
        <dbReference type="ARBA" id="ARBA00044898"/>
    </source>
</evidence>
<evidence type="ECO:0000256" key="25">
    <source>
        <dbReference type="ARBA" id="ARBA00046376"/>
    </source>
</evidence>
<evidence type="ECO:0000256" key="11">
    <source>
        <dbReference type="ARBA" id="ARBA00044881"/>
    </source>
</evidence>
<feature type="transmembrane region" description="Helical" evidence="26">
    <location>
        <begin position="250"/>
        <end position="273"/>
    </location>
</feature>
<dbReference type="GO" id="GO:0022857">
    <property type="term" value="F:transmembrane transporter activity"/>
    <property type="evidence" value="ECO:0007669"/>
    <property type="project" value="InterPro"/>
</dbReference>
<keyword evidence="4" id="KW-0813">Transport</keyword>
<evidence type="ECO:0000256" key="2">
    <source>
        <dbReference type="ARBA" id="ARBA00004651"/>
    </source>
</evidence>
<dbReference type="Proteomes" id="UP000271573">
    <property type="component" value="Chromosome"/>
</dbReference>
<feature type="transmembrane region" description="Helical" evidence="26">
    <location>
        <begin position="347"/>
        <end position="366"/>
    </location>
</feature>
<comment type="catalytic activity">
    <reaction evidence="21">
        <text>L-lysyl-glycine(out) = L-lysyl-glycine(in)</text>
        <dbReference type="Rhea" id="RHEA:79407"/>
        <dbReference type="ChEBI" id="CHEBI:191202"/>
    </reaction>
</comment>
<evidence type="ECO:0000256" key="26">
    <source>
        <dbReference type="SAM" id="Phobius"/>
    </source>
</evidence>
<keyword evidence="29" id="KW-1185">Reference proteome</keyword>
<dbReference type="InterPro" id="IPR011701">
    <property type="entry name" value="MFS"/>
</dbReference>
<evidence type="ECO:0000256" key="3">
    <source>
        <dbReference type="ARBA" id="ARBA00008335"/>
    </source>
</evidence>
<evidence type="ECO:0000256" key="13">
    <source>
        <dbReference type="ARBA" id="ARBA00044891"/>
    </source>
</evidence>
<dbReference type="InterPro" id="IPR020846">
    <property type="entry name" value="MFS_dom"/>
</dbReference>
<dbReference type="KEGG" id="nbe:Back2_02870"/>
<evidence type="ECO:0000256" key="21">
    <source>
        <dbReference type="ARBA" id="ARBA00044924"/>
    </source>
</evidence>
<comment type="catalytic activity">
    <reaction evidence="9">
        <text>L-lysyl-L-alanine(out) = L-lysyl-L-alanine(in)</text>
        <dbReference type="Rhea" id="RHEA:79399"/>
        <dbReference type="ChEBI" id="CHEBI:229954"/>
    </reaction>
</comment>
<name>A0A3G9IB43_9ACTN</name>
<comment type="subunit">
    <text evidence="25">Homodimer. Interacts with lysosomal protein GLMP (via lumenal domain); the interaction starts while both proteins are still in the endoplasmic reticulum and is required for stabilization of MFSD1 in lysosomes but has no direct effect on its targeting to lysosomes or transporter activity.</text>
</comment>
<dbReference type="Pfam" id="PF07690">
    <property type="entry name" value="MFS_1"/>
    <property type="match status" value="1"/>
</dbReference>
<feature type="transmembrane region" description="Helical" evidence="26">
    <location>
        <begin position="164"/>
        <end position="183"/>
    </location>
</feature>
<keyword evidence="5 26" id="KW-0812">Transmembrane</keyword>
<evidence type="ECO:0000256" key="20">
    <source>
        <dbReference type="ARBA" id="ARBA00044919"/>
    </source>
</evidence>
<dbReference type="AlphaFoldDB" id="A0A3G9IB43"/>
<comment type="function">
    <text evidence="24">Lysosomal dipeptide uniporter that selectively exports lysine, arginine or histidine-containing dipeptides with a net positive charge from the lysosome lumen into the cytosol. Could play a role in a specific type of protein O-glycosylation indirectly regulating macrophages migration and tissue invasion. Also essential for liver homeostasis.</text>
</comment>
<dbReference type="GO" id="GO:0005886">
    <property type="term" value="C:plasma membrane"/>
    <property type="evidence" value="ECO:0007669"/>
    <property type="project" value="UniProtKB-SubCell"/>
</dbReference>
<comment type="catalytic activity">
    <reaction evidence="16">
        <text>L-arginyl-L-alpha-amino acid(out) = L-arginyl-L-alpha-amino acid(in)</text>
        <dbReference type="Rhea" id="RHEA:79371"/>
        <dbReference type="ChEBI" id="CHEBI:84315"/>
    </reaction>
</comment>
<evidence type="ECO:0000256" key="14">
    <source>
        <dbReference type="ARBA" id="ARBA00044893"/>
    </source>
</evidence>
<evidence type="ECO:0000256" key="17">
    <source>
        <dbReference type="ARBA" id="ARBA00044900"/>
    </source>
</evidence>
<comment type="catalytic activity">
    <reaction evidence="13">
        <text>L-lysyl-L-alpha-amino acid(out) = L-lysyl-L-alpha-amino acid(in)</text>
        <dbReference type="Rhea" id="RHEA:79387"/>
        <dbReference type="ChEBI" id="CHEBI:229965"/>
    </reaction>
</comment>
<comment type="catalytic activity">
    <reaction evidence="19">
        <text>L-histidyl-L-alpha-amino acid(out) = L-histidyl-L-alpha-amino acid(in)</text>
        <dbReference type="Rhea" id="RHEA:79379"/>
        <dbReference type="ChEBI" id="CHEBI:229964"/>
    </reaction>
</comment>
<comment type="catalytic activity">
    <reaction evidence="17">
        <text>L-lysyl-L-lysine(out) = L-lysyl-L-lysine(in)</text>
        <dbReference type="Rhea" id="RHEA:79403"/>
        <dbReference type="ChEBI" id="CHEBI:229956"/>
    </reaction>
</comment>
<keyword evidence="8" id="KW-0458">Lysosome</keyword>
<evidence type="ECO:0000256" key="23">
    <source>
        <dbReference type="ARBA" id="ARBA00045018"/>
    </source>
</evidence>
<feature type="transmembrane region" description="Helical" evidence="26">
    <location>
        <begin position="45"/>
        <end position="67"/>
    </location>
</feature>
<dbReference type="CDD" id="cd06174">
    <property type="entry name" value="MFS"/>
    <property type="match status" value="1"/>
</dbReference>
<evidence type="ECO:0000256" key="9">
    <source>
        <dbReference type="ARBA" id="ARBA00044876"/>
    </source>
</evidence>
<proteinExistence type="inferred from homology"/>
<dbReference type="GO" id="GO:0005765">
    <property type="term" value="C:lysosomal membrane"/>
    <property type="evidence" value="ECO:0007669"/>
    <property type="project" value="UniProtKB-SubCell"/>
</dbReference>
<comment type="catalytic activity">
    <reaction evidence="15">
        <text>L-aspartyl-L-lysine(out) = L-aspartyl-L-lysine(in)</text>
        <dbReference type="Rhea" id="RHEA:79411"/>
        <dbReference type="ChEBI" id="CHEBI:229953"/>
    </reaction>
</comment>
<evidence type="ECO:0000256" key="10">
    <source>
        <dbReference type="ARBA" id="ARBA00044878"/>
    </source>
</evidence>
<evidence type="ECO:0000256" key="12">
    <source>
        <dbReference type="ARBA" id="ARBA00044884"/>
    </source>
</evidence>
<keyword evidence="6 26" id="KW-1133">Transmembrane helix</keyword>
<dbReference type="InterPro" id="IPR052187">
    <property type="entry name" value="MFSD1"/>
</dbReference>
<evidence type="ECO:0000256" key="7">
    <source>
        <dbReference type="ARBA" id="ARBA00023136"/>
    </source>
</evidence>
<feature type="transmembrane region" description="Helical" evidence="26">
    <location>
        <begin position="74"/>
        <end position="94"/>
    </location>
</feature>
<evidence type="ECO:0000313" key="29">
    <source>
        <dbReference type="Proteomes" id="UP000271573"/>
    </source>
</evidence>
<evidence type="ECO:0000256" key="16">
    <source>
        <dbReference type="ARBA" id="ARBA00044899"/>
    </source>
</evidence>
<feature type="transmembrane region" description="Helical" evidence="26">
    <location>
        <begin position="386"/>
        <end position="404"/>
    </location>
</feature>
<feature type="transmembrane region" description="Helical" evidence="26">
    <location>
        <begin position="285"/>
        <end position="302"/>
    </location>
</feature>
<evidence type="ECO:0000256" key="6">
    <source>
        <dbReference type="ARBA" id="ARBA00022989"/>
    </source>
</evidence>
<dbReference type="SUPFAM" id="SSF103473">
    <property type="entry name" value="MFS general substrate transporter"/>
    <property type="match status" value="1"/>
</dbReference>
<evidence type="ECO:0000256" key="19">
    <source>
        <dbReference type="ARBA" id="ARBA00044912"/>
    </source>
</evidence>
<dbReference type="Gene3D" id="1.20.1250.20">
    <property type="entry name" value="MFS general substrate transporter like domains"/>
    <property type="match status" value="2"/>
</dbReference>
<evidence type="ECO:0000256" key="1">
    <source>
        <dbReference type="ARBA" id="ARBA00004155"/>
    </source>
</evidence>
<evidence type="ECO:0000259" key="27">
    <source>
        <dbReference type="PROSITE" id="PS50850"/>
    </source>
</evidence>
<dbReference type="PANTHER" id="PTHR23512:SF3">
    <property type="entry name" value="MAJOR FACILITATOR SUPERFAMILY DOMAIN-CONTAINING PROTEIN 1"/>
    <property type="match status" value="1"/>
</dbReference>
<keyword evidence="7 26" id="KW-0472">Membrane</keyword>
<comment type="subcellular location">
    <subcellularLocation>
        <location evidence="2">Cell membrane</location>
        <topology evidence="2">Multi-pass membrane protein</topology>
    </subcellularLocation>
    <subcellularLocation>
        <location evidence="1">Lysosome membrane</location>
        <topology evidence="1">Multi-pass membrane protein</topology>
    </subcellularLocation>
</comment>
<evidence type="ECO:0000256" key="8">
    <source>
        <dbReference type="ARBA" id="ARBA00023228"/>
    </source>
</evidence>
<evidence type="ECO:0000256" key="24">
    <source>
        <dbReference type="ARBA" id="ARBA00045709"/>
    </source>
</evidence>
<comment type="catalytic activity">
    <reaction evidence="14">
        <text>L-alpha-aminoacyl-L-lysine(out) = L-alpha-aminoacyl-L-lysine(in)</text>
        <dbReference type="Rhea" id="RHEA:79383"/>
        <dbReference type="ChEBI" id="CHEBI:229966"/>
    </reaction>
</comment>
<evidence type="ECO:0000256" key="18">
    <source>
        <dbReference type="ARBA" id="ARBA00044903"/>
    </source>
</evidence>
<feature type="transmembrane region" description="Helical" evidence="26">
    <location>
        <begin position="100"/>
        <end position="124"/>
    </location>
</feature>
<evidence type="ECO:0000256" key="5">
    <source>
        <dbReference type="ARBA" id="ARBA00022692"/>
    </source>
</evidence>
<feature type="transmembrane region" description="Helical" evidence="26">
    <location>
        <begin position="217"/>
        <end position="238"/>
    </location>
</feature>
<evidence type="ECO:0000256" key="22">
    <source>
        <dbReference type="ARBA" id="ARBA00044985"/>
    </source>
</evidence>
<comment type="catalytic activity">
    <reaction evidence="11">
        <text>L-alpha-aminoacyl-L-arginine(out) = L-alpha-aminoacyl-L-arginine(in)</text>
        <dbReference type="Rhea" id="RHEA:79367"/>
        <dbReference type="ChEBI" id="CHEBI:229968"/>
    </reaction>
</comment>
<evidence type="ECO:0000313" key="28">
    <source>
        <dbReference type="EMBL" id="BBH16000.1"/>
    </source>
</evidence>
<gene>
    <name evidence="28" type="ORF">Back2_02870</name>
</gene>
<dbReference type="PANTHER" id="PTHR23512">
    <property type="entry name" value="MAJOR FACILITATOR SUPERFAMILY DOMAIN-CONTAINING PROTEIN 1"/>
    <property type="match status" value="1"/>
</dbReference>
<sequence>MLRLTPFTAWMIGVAAYLFAGFNRSSLGVAGLLAVDRFHISAAELSVFTMVQLLVYACGQVPAGLLVDRFGPRAVLTCGAVLMTAAQAGFALATTYPEGIAARIVLGAGDAMTFISVVRLIALWMNPRGVALYTQLTGAVGQIGGIAAAIPLSMVLQAKGWTTSYLLAAALGPLVIAALLLVLRDAPEARTVRGTPLGVHEVSQNIRVAWRQPGTRLGFWVHFTLPFSATALGLLWGFPFLVKGEGLSHSTAAALLSLLTFAAAVCGPLLGWFVGRHPWHRSTMALVLIAAMAVIWAAVLLWHGTTPIPLLVVLMLVCGVGGPASLIGIDMSRTSNAAQRQGSASGLVNTAGFFASLIAVVGIGLVLDLQGSGTDYPLGAFRPALAFQYALWFTGVIQIVRYRLLLRNLVSREQVLGGDTSVDLVR</sequence>
<comment type="similarity">
    <text evidence="3">Belongs to the major facilitator superfamily.</text>
</comment>
<dbReference type="InterPro" id="IPR036259">
    <property type="entry name" value="MFS_trans_sf"/>
</dbReference>
<dbReference type="PROSITE" id="PS50850">
    <property type="entry name" value="MFS"/>
    <property type="match status" value="1"/>
</dbReference>
<feature type="transmembrane region" description="Helical" evidence="26">
    <location>
        <begin position="136"/>
        <end position="158"/>
    </location>
</feature>
<evidence type="ECO:0000256" key="4">
    <source>
        <dbReference type="ARBA" id="ARBA00022448"/>
    </source>
</evidence>
<protein>
    <recommendedName>
        <fullName evidence="22">Lysosomal dipeptide transporter MFSD1</fullName>
    </recommendedName>
    <alternativeName>
        <fullName evidence="23">Major facilitator superfamily domain-containing protein 1</fullName>
    </alternativeName>
</protein>
<feature type="domain" description="Major facilitator superfamily (MFS) profile" evidence="27">
    <location>
        <begin position="9"/>
        <end position="413"/>
    </location>
</feature>
<feature type="transmembrane region" description="Helical" evidence="26">
    <location>
        <begin position="7"/>
        <end position="25"/>
    </location>
</feature>
<dbReference type="RefSeq" id="WP_231998783.1">
    <property type="nucleotide sequence ID" value="NZ_AP019307.1"/>
</dbReference>
<comment type="catalytic activity">
    <reaction evidence="20">
        <text>L-alanyl-L-lysine(out) = L-alanyl-L-lysine(in)</text>
        <dbReference type="Rhea" id="RHEA:79415"/>
        <dbReference type="ChEBI" id="CHEBI:192470"/>
    </reaction>
</comment>
<comment type="catalytic activity">
    <reaction evidence="18">
        <text>L-arginyl-glycine(out) = L-arginyl-glycine(in)</text>
        <dbReference type="Rhea" id="RHEA:79391"/>
        <dbReference type="ChEBI" id="CHEBI:229955"/>
    </reaction>
</comment>
<comment type="catalytic activity">
    <reaction evidence="10">
        <text>L-histidyl-glycine(out) = L-histidyl-glycine(in)</text>
        <dbReference type="Rhea" id="RHEA:79395"/>
        <dbReference type="ChEBI" id="CHEBI:229957"/>
    </reaction>
</comment>
<feature type="transmembrane region" description="Helical" evidence="26">
    <location>
        <begin position="308"/>
        <end position="327"/>
    </location>
</feature>
<reference evidence="28 29" key="1">
    <citation type="submission" date="2018-11" db="EMBL/GenBank/DDBJ databases">
        <title>Complete genome sequence of Nocardioides baekrokdamisoli strain KCTC 39748.</title>
        <authorList>
            <person name="Kang S.W."/>
            <person name="Lee K.C."/>
            <person name="Kim K.K."/>
            <person name="Kim J.S."/>
            <person name="Kim D.S."/>
            <person name="Ko S.H."/>
            <person name="Yang S.H."/>
            <person name="Shin Y.K."/>
            <person name="Lee J.S."/>
        </authorList>
    </citation>
    <scope>NUCLEOTIDE SEQUENCE [LARGE SCALE GENOMIC DNA]</scope>
    <source>
        <strain evidence="28 29">KCTC 39748</strain>
    </source>
</reference>